<dbReference type="AlphaFoldDB" id="B9XT39"/>
<feature type="domain" description="VPDSG-CTERM protein sorting" evidence="3">
    <location>
        <begin position="282"/>
        <end position="306"/>
    </location>
</feature>
<comment type="similarity">
    <text evidence="1">Belongs to the ice-binding protein family.</text>
</comment>
<dbReference type="NCBIfam" id="TIGR03778">
    <property type="entry name" value="VPDSG_CTERM"/>
    <property type="match status" value="1"/>
</dbReference>
<dbReference type="STRING" id="320771.Cflav_PD0035"/>
<evidence type="ECO:0000256" key="1">
    <source>
        <dbReference type="ARBA" id="ARBA00005445"/>
    </source>
</evidence>
<gene>
    <name evidence="4" type="ORF">Cflav_PD0035</name>
</gene>
<dbReference type="InterPro" id="IPR021884">
    <property type="entry name" value="Ice-bd_prot"/>
</dbReference>
<sequence length="308" mass="29962">MDNAVLLDAMKSNNKFAVGKLAVVLAGLGFVFTTRQAIATPISLGTAGPDNYAVLEIGNGNVSLANAANAGHINGNVGVAGTGNISDGGSLPITGNVQLGTLAGSSGLAGNVSGSVIQNAGSQAALNQASADATAASAALKLMTSSGGGVGITSVSTGGTLSSGVYNLTGLQLNNGAKLILNGGASDIFIFNISGALSLNSAQILLSGGLTSADVIFNITGSQAVQFSGGLNDPHGEAELNGIILAPTAAIQITPGAVNGEIISGQNINIASGGDVNDMVTVPDAGSTLLLASMSLGALGMVRRKMVS</sequence>
<name>B9XT39_PEDPL</name>
<evidence type="ECO:0000313" key="4">
    <source>
        <dbReference type="EMBL" id="EEF57000.1"/>
    </source>
</evidence>
<evidence type="ECO:0000313" key="5">
    <source>
        <dbReference type="Proteomes" id="UP000003688"/>
    </source>
</evidence>
<accession>B9XT39</accession>
<dbReference type="Proteomes" id="UP000003688">
    <property type="component" value="Unassembled WGS sequence"/>
</dbReference>
<keyword evidence="2" id="KW-0732">Signal</keyword>
<protein>
    <recommendedName>
        <fullName evidence="3">VPDSG-CTERM protein sorting domain-containing protein</fullName>
    </recommendedName>
</protein>
<dbReference type="Pfam" id="PF11999">
    <property type="entry name" value="Ice_binding"/>
    <property type="match status" value="1"/>
</dbReference>
<dbReference type="EMBL" id="ABOX02000095">
    <property type="protein sequence ID" value="EEF57000.1"/>
    <property type="molecule type" value="Genomic_DNA"/>
</dbReference>
<proteinExistence type="inferred from homology"/>
<evidence type="ECO:0000256" key="2">
    <source>
        <dbReference type="ARBA" id="ARBA00022729"/>
    </source>
</evidence>
<reference evidence="4 5" key="1">
    <citation type="journal article" date="2011" name="J. Bacteriol.">
        <title>Genome sequence of 'Pedosphaera parvula' Ellin514, an aerobic Verrucomicrobial isolate from pasture soil.</title>
        <authorList>
            <person name="Kant R."/>
            <person name="van Passel M.W."/>
            <person name="Sangwan P."/>
            <person name="Palva A."/>
            <person name="Lucas S."/>
            <person name="Copeland A."/>
            <person name="Lapidus A."/>
            <person name="Glavina Del Rio T."/>
            <person name="Dalin E."/>
            <person name="Tice H."/>
            <person name="Bruce D."/>
            <person name="Goodwin L."/>
            <person name="Pitluck S."/>
            <person name="Chertkov O."/>
            <person name="Larimer F.W."/>
            <person name="Land M.L."/>
            <person name="Hauser L."/>
            <person name="Brettin T.S."/>
            <person name="Detter J.C."/>
            <person name="Han S."/>
            <person name="de Vos W.M."/>
            <person name="Janssen P.H."/>
            <person name="Smidt H."/>
        </authorList>
    </citation>
    <scope>NUCLEOTIDE SEQUENCE [LARGE SCALE GENOMIC DNA]</scope>
    <source>
        <strain evidence="4 5">Ellin514</strain>
    </source>
</reference>
<dbReference type="Pfam" id="PF18205">
    <property type="entry name" value="VPDSG-CTERM"/>
    <property type="match status" value="1"/>
</dbReference>
<keyword evidence="5" id="KW-1185">Reference proteome</keyword>
<comment type="caution">
    <text evidence="4">The sequence shown here is derived from an EMBL/GenBank/DDBJ whole genome shotgun (WGS) entry which is preliminary data.</text>
</comment>
<dbReference type="InterPro" id="IPR022288">
    <property type="entry name" value="VPDSG_CTERM"/>
</dbReference>
<organism evidence="4 5">
    <name type="scientific">Pedosphaera parvula (strain Ellin514)</name>
    <dbReference type="NCBI Taxonomy" id="320771"/>
    <lineage>
        <taxon>Bacteria</taxon>
        <taxon>Pseudomonadati</taxon>
        <taxon>Verrucomicrobiota</taxon>
        <taxon>Pedosphaerae</taxon>
        <taxon>Pedosphaerales</taxon>
        <taxon>Pedosphaeraceae</taxon>
        <taxon>Pedosphaera</taxon>
    </lineage>
</organism>
<evidence type="ECO:0000259" key="3">
    <source>
        <dbReference type="Pfam" id="PF18205"/>
    </source>
</evidence>